<dbReference type="STRING" id="464029.SAMN02982989_2411"/>
<dbReference type="Proteomes" id="UP000192903">
    <property type="component" value="Unassembled WGS sequence"/>
</dbReference>
<keyword evidence="2" id="KW-0732">Signal</keyword>
<evidence type="ECO:0000256" key="2">
    <source>
        <dbReference type="SAM" id="SignalP"/>
    </source>
</evidence>
<organism evidence="3 4">
    <name type="scientific">Xaviernesmea oryzae</name>
    <dbReference type="NCBI Taxonomy" id="464029"/>
    <lineage>
        <taxon>Bacteria</taxon>
        <taxon>Pseudomonadati</taxon>
        <taxon>Pseudomonadota</taxon>
        <taxon>Alphaproteobacteria</taxon>
        <taxon>Hyphomicrobiales</taxon>
        <taxon>Rhizobiaceae</taxon>
        <taxon>Rhizobium/Agrobacterium group</taxon>
        <taxon>Xaviernesmea</taxon>
    </lineage>
</organism>
<feature type="region of interest" description="Disordered" evidence="1">
    <location>
        <begin position="26"/>
        <end position="53"/>
    </location>
</feature>
<gene>
    <name evidence="3" type="ORF">SAMN02982989_2411</name>
</gene>
<dbReference type="InterPro" id="IPR014299">
    <property type="entry name" value="Penta_MxKDx"/>
</dbReference>
<keyword evidence="4" id="KW-1185">Reference proteome</keyword>
<protein>
    <submittedName>
        <fullName evidence="3">Pentapeptide MXKDX repeat protein</fullName>
    </submittedName>
</protein>
<reference evidence="4" key="1">
    <citation type="submission" date="2017-04" db="EMBL/GenBank/DDBJ databases">
        <authorList>
            <person name="Varghese N."/>
            <person name="Submissions S."/>
        </authorList>
    </citation>
    <scope>NUCLEOTIDE SEQUENCE [LARGE SCALE GENOMIC DNA]</scope>
    <source>
        <strain evidence="4">B4P</strain>
    </source>
</reference>
<dbReference type="AlphaFoldDB" id="A0A1X7F818"/>
<sequence length="87" mass="9061">MTKLLSSLAACTVVAGLSFAAAANAQTSTGADTMKKDNMQNGAMSKDSMKTDTMSMAGTKTACMDKAGMEKDSMKKAEMMKACDAMK</sequence>
<dbReference type="NCBIfam" id="TIGR02953">
    <property type="entry name" value="penta_MxKDx"/>
    <property type="match status" value="1"/>
</dbReference>
<feature type="signal peptide" evidence="2">
    <location>
        <begin position="1"/>
        <end position="25"/>
    </location>
</feature>
<dbReference type="OrthoDB" id="8391140at2"/>
<evidence type="ECO:0000313" key="3">
    <source>
        <dbReference type="EMBL" id="SMF47076.1"/>
    </source>
</evidence>
<accession>A0A1X7F818</accession>
<evidence type="ECO:0000313" key="4">
    <source>
        <dbReference type="Proteomes" id="UP000192903"/>
    </source>
</evidence>
<dbReference type="RefSeq" id="WP_085422604.1">
    <property type="nucleotide sequence ID" value="NZ_FXAF01000006.1"/>
</dbReference>
<proteinExistence type="predicted"/>
<feature type="chain" id="PRO_5013185809" evidence="2">
    <location>
        <begin position="26"/>
        <end position="87"/>
    </location>
</feature>
<name>A0A1X7F818_9HYPH</name>
<evidence type="ECO:0000256" key="1">
    <source>
        <dbReference type="SAM" id="MobiDB-lite"/>
    </source>
</evidence>
<dbReference type="EMBL" id="FXAF01000006">
    <property type="protein sequence ID" value="SMF47076.1"/>
    <property type="molecule type" value="Genomic_DNA"/>
</dbReference>